<dbReference type="GO" id="GO:0003964">
    <property type="term" value="F:RNA-directed DNA polymerase activity"/>
    <property type="evidence" value="ECO:0007669"/>
    <property type="project" value="UniProtKB-KW"/>
</dbReference>
<feature type="domain" description="Reverse transcriptase" evidence="2">
    <location>
        <begin position="77"/>
        <end position="311"/>
    </location>
</feature>
<dbReference type="Pfam" id="PF08388">
    <property type="entry name" value="GIIM"/>
    <property type="match status" value="1"/>
</dbReference>
<dbReference type="eggNOG" id="COG3344">
    <property type="taxonomic scope" value="Bacteria"/>
</dbReference>
<keyword evidence="3" id="KW-0695">RNA-directed DNA polymerase</keyword>
<comment type="similarity">
    <text evidence="1">Belongs to the bacterial reverse transcriptase family.</text>
</comment>
<dbReference type="PROSITE" id="PS50878">
    <property type="entry name" value="RT_POL"/>
    <property type="match status" value="1"/>
</dbReference>
<sequence>MAKTQDLRIRKFQQKLYVKSKQELDFRFYSLYDKLCSYELLEEAYRQCKINKGKPGVDGETFSFIEESGLSDWLTAILELLKNRKYKPRPVKRVMIPKPGGGERPLGIPTIRDRVVQTACKILVEPILEARFDDGLYGYRPQRSSQDAVKRVKELVKMGYKQVYDCDLSNYFDNIPHDRLMEKLERHIVDKSMLKILRRILQAPVQELNERGRPYIKKPKNGTPQGGVISPLFANLYLNDFIRLINEKTPCEAIGYADDFVILYRKDYTNKQLDWIRGKLEQEGLELNETKTSVVNMSRLKAEFDFLGFNLKMVRSHYTIGGSYIRTQPSRKSQQRYRDKVRKIVKSRTYLTFAEMIKAINRLNIGWYNYFDGLLNTSKVYYKLDWFIVRRFYRWSQRLSQRKSRFLTPSTSRILIKEGLIFLAFARSGTVKGFM</sequence>
<dbReference type="PANTHER" id="PTHR34047:SF8">
    <property type="entry name" value="PROTEIN YKFC"/>
    <property type="match status" value="1"/>
</dbReference>
<reference evidence="4" key="2">
    <citation type="submission" date="2011-06" db="EMBL/GenBank/DDBJ databases">
        <title>The complete genome of Flexistipes sinusarabici DSM 4947.</title>
        <authorList>
            <person name="Lucas S."/>
            <person name="Han J."/>
            <person name="Lapidus A."/>
            <person name="Bruce D."/>
            <person name="Goodwin L."/>
            <person name="Pitluck S."/>
            <person name="Peters L."/>
            <person name="Kyrpides N."/>
            <person name="Mavromatis K."/>
            <person name="Ivanova N."/>
            <person name="Mikhailova N."/>
            <person name="Chertkov O."/>
            <person name="Detter J.C."/>
            <person name="Tapia R."/>
            <person name="Han C."/>
            <person name="Land M."/>
            <person name="Hauser L."/>
            <person name="Markowitz V."/>
            <person name="Cheng J.-F."/>
            <person name="Hugenholtz P."/>
            <person name="Woyke T."/>
            <person name="Wu D."/>
            <person name="Spring S."/>
            <person name="Schroeder M."/>
            <person name="Brambilla E."/>
            <person name="Klenk H.-P."/>
            <person name="Eisen J.A."/>
        </authorList>
    </citation>
    <scope>NUCLEOTIDE SEQUENCE [LARGE SCALE GENOMIC DNA]</scope>
    <source>
        <strain evidence="4">DSM 4947 / MAS 10</strain>
    </source>
</reference>
<evidence type="ECO:0000313" key="4">
    <source>
        <dbReference type="Proteomes" id="UP000006621"/>
    </source>
</evidence>
<reference evidence="3 4" key="1">
    <citation type="journal article" date="2011" name="Stand. Genomic Sci.">
        <title>Genome sequence of the moderately thermophilic halophile Flexistipes sinusarabici strain (MAS10).</title>
        <authorList>
            <person name="Lapidus A."/>
            <person name="Chertkov O."/>
            <person name="Nolan M."/>
            <person name="Lucas S."/>
            <person name="Hammon N."/>
            <person name="Deshpande S."/>
            <person name="Cheng J.F."/>
            <person name="Tapia R."/>
            <person name="Han C."/>
            <person name="Goodwin L."/>
            <person name="Pitluck S."/>
            <person name="Liolios K."/>
            <person name="Pagani I."/>
            <person name="Ivanova N."/>
            <person name="Huntemann M."/>
            <person name="Mavromatis K."/>
            <person name="Mikhailova N."/>
            <person name="Pati A."/>
            <person name="Chen A."/>
            <person name="Palaniappan K."/>
            <person name="Land M."/>
            <person name="Hauser L."/>
            <person name="Brambilla E.M."/>
            <person name="Rohde M."/>
            <person name="Abt B."/>
            <person name="Spring S."/>
            <person name="Goker M."/>
            <person name="Bristow J."/>
            <person name="Eisen J.A."/>
            <person name="Markowitz V."/>
            <person name="Hugenholtz P."/>
            <person name="Kyrpides N.C."/>
            <person name="Klenk H.P."/>
            <person name="Woyke T."/>
        </authorList>
    </citation>
    <scope>NUCLEOTIDE SEQUENCE [LARGE SCALE GENOMIC DNA]</scope>
    <source>
        <strain evidence="4">DSM 4947 / MAS 10</strain>
    </source>
</reference>
<gene>
    <name evidence="3" type="ordered locus">Flexsi_2256</name>
</gene>
<proteinExistence type="inferred from homology"/>
<dbReference type="InterPro" id="IPR043502">
    <property type="entry name" value="DNA/RNA_pol_sf"/>
</dbReference>
<evidence type="ECO:0000256" key="1">
    <source>
        <dbReference type="ARBA" id="ARBA00034120"/>
    </source>
</evidence>
<dbReference type="Proteomes" id="UP000006621">
    <property type="component" value="Chromosome"/>
</dbReference>
<dbReference type="NCBIfam" id="TIGR04416">
    <property type="entry name" value="group_II_RT_mat"/>
    <property type="match status" value="1"/>
</dbReference>
<organism evidence="3 4">
    <name type="scientific">Flexistipes sinusarabici (strain ATCC 49648 / DSM 4947 / MAS 10)</name>
    <dbReference type="NCBI Taxonomy" id="717231"/>
    <lineage>
        <taxon>Bacteria</taxon>
        <taxon>Pseudomonadati</taxon>
        <taxon>Deferribacterota</taxon>
        <taxon>Deferribacteres</taxon>
        <taxon>Deferribacterales</taxon>
        <taxon>Flexistipitaceae</taxon>
        <taxon>Flexistipes</taxon>
    </lineage>
</organism>
<keyword evidence="4" id="KW-1185">Reference proteome</keyword>
<dbReference type="STRING" id="717231.Flexsi_2256"/>
<dbReference type="InterPro" id="IPR013597">
    <property type="entry name" value="Mat_intron_G2"/>
</dbReference>
<dbReference type="CDD" id="cd01651">
    <property type="entry name" value="RT_G2_intron"/>
    <property type="match status" value="1"/>
</dbReference>
<evidence type="ECO:0000313" key="3">
    <source>
        <dbReference type="EMBL" id="AEI15875.1"/>
    </source>
</evidence>
<keyword evidence="3" id="KW-0548">Nucleotidyltransferase</keyword>
<dbReference type="PANTHER" id="PTHR34047">
    <property type="entry name" value="NUCLEAR INTRON MATURASE 1, MITOCHONDRIAL-RELATED"/>
    <property type="match status" value="1"/>
</dbReference>
<dbReference type="OrthoDB" id="9788687at2"/>
<dbReference type="InterPro" id="IPR000477">
    <property type="entry name" value="RT_dom"/>
</dbReference>
<evidence type="ECO:0000259" key="2">
    <source>
        <dbReference type="PROSITE" id="PS50878"/>
    </source>
</evidence>
<protein>
    <submittedName>
        <fullName evidence="3">RNA-directed DNA polymerase (Reverse transcriptase)</fullName>
    </submittedName>
</protein>
<dbReference type="EMBL" id="CP002858">
    <property type="protein sequence ID" value="AEI15875.1"/>
    <property type="molecule type" value="Genomic_DNA"/>
</dbReference>
<keyword evidence="3" id="KW-0808">Transferase</keyword>
<dbReference type="Pfam" id="PF00078">
    <property type="entry name" value="RVT_1"/>
    <property type="match status" value="1"/>
</dbReference>
<dbReference type="InterPro" id="IPR030931">
    <property type="entry name" value="Group_II_RT_mat"/>
</dbReference>
<accession>F8E6A8</accession>
<dbReference type="KEGG" id="fsi:Flexsi_2256"/>
<dbReference type="HOGENOM" id="CLU_013584_2_0_0"/>
<dbReference type="InterPro" id="IPR051083">
    <property type="entry name" value="GrpII_Intron_Splice-Mob/Def"/>
</dbReference>
<dbReference type="AlphaFoldDB" id="F8E6A8"/>
<name>F8E6A8_FLESM</name>
<dbReference type="SUPFAM" id="SSF56672">
    <property type="entry name" value="DNA/RNA polymerases"/>
    <property type="match status" value="1"/>
</dbReference>
<dbReference type="RefSeq" id="WP_013887318.1">
    <property type="nucleotide sequence ID" value="NC_015672.1"/>
</dbReference>